<sequence>MLREDLRLDNFELVFRFTTATSMLANFLPLAYLTLSAENAEEAVHQLLEVRRLRRVVAVEAGGELQQPAGGAVHGRTGRGSSGQLGQPAAQEFTFERGVPWTGESAKSNSKLRLRNSGIVAAHVAQVFLLPSCPEDQLSGTGIMMAGSLAEEVSNPGRQLAGHLKLADIPIVGQSKSKKNVDNCSSIGLVTMDFLTGGVRQLYTADTRPMKASRMRQRLRGWKCRRAHPYAILYQSP</sequence>
<reference evidence="3" key="1">
    <citation type="submission" date="2016-11" db="UniProtKB">
        <authorList>
            <consortium name="WormBaseParasite"/>
        </authorList>
    </citation>
    <scope>IDENTIFICATION</scope>
</reference>
<keyword evidence="2" id="KW-1185">Reference proteome</keyword>
<evidence type="ECO:0000313" key="3">
    <source>
        <dbReference type="WBParaSite" id="maker-unitig_7665-snap-gene-0.2-mRNA-1"/>
    </source>
</evidence>
<proteinExistence type="predicted"/>
<dbReference type="AlphaFoldDB" id="A0A1I8FUI8"/>
<evidence type="ECO:0000313" key="2">
    <source>
        <dbReference type="Proteomes" id="UP000095280"/>
    </source>
</evidence>
<dbReference type="WBParaSite" id="maker-unitig_7665-snap-gene-0.2-mRNA-1">
    <property type="protein sequence ID" value="maker-unitig_7665-snap-gene-0.2-mRNA-1"/>
    <property type="gene ID" value="maker-unitig_7665-snap-gene-0.2"/>
</dbReference>
<feature type="region of interest" description="Disordered" evidence="1">
    <location>
        <begin position="67"/>
        <end position="89"/>
    </location>
</feature>
<evidence type="ECO:0000256" key="1">
    <source>
        <dbReference type="SAM" id="MobiDB-lite"/>
    </source>
</evidence>
<organism evidence="2 3">
    <name type="scientific">Macrostomum lignano</name>
    <dbReference type="NCBI Taxonomy" id="282301"/>
    <lineage>
        <taxon>Eukaryota</taxon>
        <taxon>Metazoa</taxon>
        <taxon>Spiralia</taxon>
        <taxon>Lophotrochozoa</taxon>
        <taxon>Platyhelminthes</taxon>
        <taxon>Rhabditophora</taxon>
        <taxon>Macrostomorpha</taxon>
        <taxon>Macrostomida</taxon>
        <taxon>Macrostomidae</taxon>
        <taxon>Macrostomum</taxon>
    </lineage>
</organism>
<accession>A0A1I8FUI8</accession>
<name>A0A1I8FUI8_9PLAT</name>
<dbReference type="Proteomes" id="UP000095280">
    <property type="component" value="Unplaced"/>
</dbReference>
<protein>
    <submittedName>
        <fullName evidence="3">Uncharacterized protein</fullName>
    </submittedName>
</protein>